<dbReference type="AlphaFoldDB" id="A0A2M9C7Z7"/>
<dbReference type="GO" id="GO:0008811">
    <property type="term" value="F:chloramphenicol O-acetyltransferase activity"/>
    <property type="evidence" value="ECO:0007669"/>
    <property type="project" value="InterPro"/>
</dbReference>
<dbReference type="InterPro" id="IPR001707">
    <property type="entry name" value="Cmp_AcTrfase"/>
</dbReference>
<evidence type="ECO:0000313" key="2">
    <source>
        <dbReference type="EMBL" id="PJJ66924.1"/>
    </source>
</evidence>
<organism evidence="2 3">
    <name type="scientific">Chryseobacterium geocarposphaerae</name>
    <dbReference type="NCBI Taxonomy" id="1416776"/>
    <lineage>
        <taxon>Bacteria</taxon>
        <taxon>Pseudomonadati</taxon>
        <taxon>Bacteroidota</taxon>
        <taxon>Flavobacteriia</taxon>
        <taxon>Flavobacteriales</taxon>
        <taxon>Weeksellaceae</taxon>
        <taxon>Chryseobacterium group</taxon>
        <taxon>Chryseobacterium</taxon>
    </lineage>
</organism>
<reference evidence="2 3" key="1">
    <citation type="submission" date="2017-11" db="EMBL/GenBank/DDBJ databases">
        <title>Genomic Encyclopedia of Archaeal and Bacterial Type Strains, Phase II (KMG-II): From Individual Species to Whole Genera.</title>
        <authorList>
            <person name="Goeker M."/>
        </authorList>
    </citation>
    <scope>NUCLEOTIDE SEQUENCE [LARGE SCALE GENOMIC DNA]</scope>
    <source>
        <strain evidence="2 3">DSM 27617</strain>
    </source>
</reference>
<keyword evidence="2" id="KW-0808">Transferase</keyword>
<evidence type="ECO:0000256" key="1">
    <source>
        <dbReference type="PIRSR" id="PIRSR000440-1"/>
    </source>
</evidence>
<dbReference type="SMART" id="SM01059">
    <property type="entry name" value="CAT"/>
    <property type="match status" value="1"/>
</dbReference>
<dbReference type="Proteomes" id="UP000228740">
    <property type="component" value="Unassembled WGS sequence"/>
</dbReference>
<dbReference type="Gene3D" id="3.30.559.10">
    <property type="entry name" value="Chloramphenicol acetyltransferase-like domain"/>
    <property type="match status" value="1"/>
</dbReference>
<dbReference type="PIRSF" id="PIRSF000440">
    <property type="entry name" value="CAT"/>
    <property type="match status" value="1"/>
</dbReference>
<sequence length="214" mass="24511">MQENKSMKVIDFESWNRKEHFEFFSGMKSPFFGFTTEVDCTKAYDEAKEKGHSFYAVYLYKSMVAINTVDELKLRIVDGKVILFDEVHVGGTIGRSDGTFGFSFFHYSPDFETFNANLQEQIQSVHNSTGLGISNDVLPINHIRHTTIPWNSFSALLHPTNFDPKECIPKISFGKFSVRNGRKFMPVSIEAHHGLADGLHLAKYIEEFQRQLDL</sequence>
<keyword evidence="3" id="KW-1185">Reference proteome</keyword>
<proteinExistence type="predicted"/>
<dbReference type="PANTHER" id="PTHR38474:SF1">
    <property type="entry name" value="SLR0299 PROTEIN"/>
    <property type="match status" value="1"/>
</dbReference>
<protein>
    <submittedName>
        <fullName evidence="2">Chloramphenicol O-acetyltransferase type A</fullName>
    </submittedName>
</protein>
<evidence type="ECO:0000313" key="3">
    <source>
        <dbReference type="Proteomes" id="UP000228740"/>
    </source>
</evidence>
<gene>
    <name evidence="2" type="ORF">CLV73_0918</name>
</gene>
<dbReference type="Pfam" id="PF00302">
    <property type="entry name" value="CAT"/>
    <property type="match status" value="1"/>
</dbReference>
<dbReference type="InterPro" id="IPR023213">
    <property type="entry name" value="CAT-like_dom_sf"/>
</dbReference>
<name>A0A2M9C7Z7_9FLAO</name>
<dbReference type="PANTHER" id="PTHR38474">
    <property type="entry name" value="SLR0299 PROTEIN"/>
    <property type="match status" value="1"/>
</dbReference>
<comment type="caution">
    <text evidence="2">The sequence shown here is derived from an EMBL/GenBank/DDBJ whole genome shotgun (WGS) entry which is preliminary data.</text>
</comment>
<dbReference type="SUPFAM" id="SSF52777">
    <property type="entry name" value="CoA-dependent acyltransferases"/>
    <property type="match status" value="1"/>
</dbReference>
<dbReference type="EMBL" id="PGFD01000001">
    <property type="protein sequence ID" value="PJJ66924.1"/>
    <property type="molecule type" value="Genomic_DNA"/>
</dbReference>
<accession>A0A2M9C7Z7</accession>
<feature type="active site" description="Proton acceptor" evidence="1">
    <location>
        <position position="193"/>
    </location>
</feature>